<proteinExistence type="predicted"/>
<comment type="caution">
    <text evidence="4">The sequence shown here is derived from an EMBL/GenBank/DDBJ whole genome shotgun (WGS) entry which is preliminary data.</text>
</comment>
<dbReference type="Proteomes" id="UP000240535">
    <property type="component" value="Unassembled WGS sequence"/>
</dbReference>
<dbReference type="AlphaFoldDB" id="A0A2P8QYH5"/>
<keyword evidence="1" id="KW-0808">Transferase</keyword>
<dbReference type="GO" id="GO:0016301">
    <property type="term" value="F:kinase activity"/>
    <property type="evidence" value="ECO:0007669"/>
    <property type="project" value="UniProtKB-KW"/>
</dbReference>
<dbReference type="InterPro" id="IPR012893">
    <property type="entry name" value="HipA-like_C"/>
</dbReference>
<evidence type="ECO:0000313" key="5">
    <source>
        <dbReference type="Proteomes" id="UP000240535"/>
    </source>
</evidence>
<dbReference type="CDD" id="cd17792">
    <property type="entry name" value="CtkA"/>
    <property type="match status" value="1"/>
</dbReference>
<accession>A0A2P8QYH5</accession>
<dbReference type="Pfam" id="PF07804">
    <property type="entry name" value="HipA_C"/>
    <property type="match status" value="1"/>
</dbReference>
<evidence type="ECO:0000256" key="2">
    <source>
        <dbReference type="ARBA" id="ARBA00022777"/>
    </source>
</evidence>
<protein>
    <recommendedName>
        <fullName evidence="3">HipA-like C-terminal domain-containing protein</fullName>
    </recommendedName>
</protein>
<dbReference type="EMBL" id="PDHH01000009">
    <property type="protein sequence ID" value="PSM51308.1"/>
    <property type="molecule type" value="Genomic_DNA"/>
</dbReference>
<keyword evidence="2" id="KW-0418">Kinase</keyword>
<dbReference type="RefSeq" id="WP_106872768.1">
    <property type="nucleotide sequence ID" value="NZ_CP053841.1"/>
</dbReference>
<name>A0A2P8QYH5_9BACT</name>
<organism evidence="4 5">
    <name type="scientific">Campylobacter blaseri</name>
    <dbReference type="NCBI Taxonomy" id="2042961"/>
    <lineage>
        <taxon>Bacteria</taxon>
        <taxon>Pseudomonadati</taxon>
        <taxon>Campylobacterota</taxon>
        <taxon>Epsilonproteobacteria</taxon>
        <taxon>Campylobacterales</taxon>
        <taxon>Campylobacteraceae</taxon>
        <taxon>Campylobacter</taxon>
    </lineage>
</organism>
<gene>
    <name evidence="4" type="ORF">CQ405_08745</name>
</gene>
<dbReference type="OrthoDB" id="9805913at2"/>
<evidence type="ECO:0000259" key="3">
    <source>
        <dbReference type="Pfam" id="PF07804"/>
    </source>
</evidence>
<evidence type="ECO:0000313" key="4">
    <source>
        <dbReference type="EMBL" id="PSM51308.1"/>
    </source>
</evidence>
<dbReference type="Gene3D" id="1.10.1070.20">
    <property type="match status" value="1"/>
</dbReference>
<reference evidence="5" key="1">
    <citation type="submission" date="2017-10" db="EMBL/GenBank/DDBJ databases">
        <title>Campylobacter species from seals.</title>
        <authorList>
            <person name="Gilbert M.J."/>
            <person name="Zomer A.L."/>
            <person name="Timmerman A.J."/>
            <person name="Duim B."/>
            <person name="Wagenaar J.A."/>
        </authorList>
    </citation>
    <scope>NUCLEOTIDE SEQUENCE [LARGE SCALE GENOMIC DNA]</scope>
    <source>
        <strain evidence="5">17S00004-5</strain>
    </source>
</reference>
<sequence>MIDFSDCTIKYTKIYDGLNGKKLAIFYKDELYMLKFPKDNHITGGYASSTINEHISSKIFKSLGFETQDTILGYYDDKVVVACKDFEIGRNRLFNFGKIKNSVLSVSGSSFSDTDLDETLKIIDEQKLIDKDRLKEFYWDMFIADTFIANFNRHNENWGILVNEQNDTCKIAPIYDCGSSLYPKLNNQDIQKYLSHKGSFNDLILNQTTSAVTRFGKKTNPQNFLFSNLNNDILMSLKKINLNINLEKINRIIDEIEIISSDRKEFYKKVIKERKEIILDVAYEKYLSNAKNIYDDEKSLFISKEIMKKSKI</sequence>
<keyword evidence="5" id="KW-1185">Reference proteome</keyword>
<dbReference type="Gene3D" id="3.30.200.120">
    <property type="match status" value="1"/>
</dbReference>
<feature type="domain" description="HipA-like C-terminal" evidence="3">
    <location>
        <begin position="28"/>
        <end position="196"/>
    </location>
</feature>
<evidence type="ECO:0000256" key="1">
    <source>
        <dbReference type="ARBA" id="ARBA00022679"/>
    </source>
</evidence>